<feature type="domain" description="Response regulatory" evidence="3">
    <location>
        <begin position="131"/>
        <end position="247"/>
    </location>
</feature>
<name>A0A371B3Y5_9BRAD</name>
<dbReference type="OrthoDB" id="7979972at2"/>
<dbReference type="PANTHER" id="PTHR44591">
    <property type="entry name" value="STRESS RESPONSE REGULATOR PROTEIN 1"/>
    <property type="match status" value="1"/>
</dbReference>
<dbReference type="InterPro" id="IPR011006">
    <property type="entry name" value="CheY-like_superfamily"/>
</dbReference>
<dbReference type="GO" id="GO:0000160">
    <property type="term" value="P:phosphorelay signal transduction system"/>
    <property type="evidence" value="ECO:0007669"/>
    <property type="project" value="InterPro"/>
</dbReference>
<dbReference type="EMBL" id="QRGO01000002">
    <property type="protein sequence ID" value="RDV02298.1"/>
    <property type="molecule type" value="Genomic_DNA"/>
</dbReference>
<evidence type="ECO:0000256" key="2">
    <source>
        <dbReference type="PROSITE-ProRule" id="PRU00169"/>
    </source>
</evidence>
<dbReference type="Pfam" id="PF00072">
    <property type="entry name" value="Response_reg"/>
    <property type="match status" value="1"/>
</dbReference>
<organism evidence="4 5">
    <name type="scientific">Undibacter mobilis</name>
    <dbReference type="NCBI Taxonomy" id="2292256"/>
    <lineage>
        <taxon>Bacteria</taxon>
        <taxon>Pseudomonadati</taxon>
        <taxon>Pseudomonadota</taxon>
        <taxon>Alphaproteobacteria</taxon>
        <taxon>Hyphomicrobiales</taxon>
        <taxon>Nitrobacteraceae</taxon>
        <taxon>Undibacter</taxon>
    </lineage>
</organism>
<evidence type="ECO:0000313" key="4">
    <source>
        <dbReference type="EMBL" id="RDV02298.1"/>
    </source>
</evidence>
<dbReference type="CDD" id="cd00156">
    <property type="entry name" value="REC"/>
    <property type="match status" value="1"/>
</dbReference>
<evidence type="ECO:0000259" key="3">
    <source>
        <dbReference type="PROSITE" id="PS50110"/>
    </source>
</evidence>
<reference evidence="5" key="1">
    <citation type="submission" date="2018-08" db="EMBL/GenBank/DDBJ databases">
        <authorList>
            <person name="Kim S.-J."/>
            <person name="Jung G.-Y."/>
        </authorList>
    </citation>
    <scope>NUCLEOTIDE SEQUENCE [LARGE SCALE GENOMIC DNA]</scope>
    <source>
        <strain evidence="5">GY_H</strain>
    </source>
</reference>
<proteinExistence type="predicted"/>
<dbReference type="PANTHER" id="PTHR44591:SF24">
    <property type="entry name" value="PROTEIN-GLUTAMATE METHYLESTERASE_PROTEIN-GLUTAMINE GLUTAMINASE 1"/>
    <property type="match status" value="1"/>
</dbReference>
<dbReference type="Gene3D" id="3.40.50.2300">
    <property type="match status" value="1"/>
</dbReference>
<evidence type="ECO:0000256" key="1">
    <source>
        <dbReference type="ARBA" id="ARBA00022553"/>
    </source>
</evidence>
<dbReference type="SUPFAM" id="SSF52172">
    <property type="entry name" value="CheY-like"/>
    <property type="match status" value="2"/>
</dbReference>
<feature type="modified residue" description="4-aspartylphosphate" evidence="2">
    <location>
        <position position="182"/>
    </location>
</feature>
<dbReference type="PROSITE" id="PS50110">
    <property type="entry name" value="RESPONSE_REGULATORY"/>
    <property type="match status" value="1"/>
</dbReference>
<keyword evidence="5" id="KW-1185">Reference proteome</keyword>
<dbReference type="InterPro" id="IPR001789">
    <property type="entry name" value="Sig_transdc_resp-reg_receiver"/>
</dbReference>
<gene>
    <name evidence="4" type="ORF">DXH78_17085</name>
</gene>
<dbReference type="InterPro" id="IPR050595">
    <property type="entry name" value="Bact_response_regulator"/>
</dbReference>
<evidence type="ECO:0000313" key="5">
    <source>
        <dbReference type="Proteomes" id="UP000263993"/>
    </source>
</evidence>
<dbReference type="Proteomes" id="UP000263993">
    <property type="component" value="Unassembled WGS sequence"/>
</dbReference>
<comment type="caution">
    <text evidence="4">The sequence shown here is derived from an EMBL/GenBank/DDBJ whole genome shotgun (WGS) entry which is preliminary data.</text>
</comment>
<keyword evidence="1 2" id="KW-0597">Phosphoprotein</keyword>
<protein>
    <submittedName>
        <fullName evidence="4">Response regulator</fullName>
    </submittedName>
</protein>
<dbReference type="SMART" id="SM00448">
    <property type="entry name" value="REC"/>
    <property type="match status" value="1"/>
</dbReference>
<accession>A0A371B3Y5</accession>
<dbReference type="AlphaFoldDB" id="A0A371B3Y5"/>
<sequence length="251" mass="27114">MGAGAPMNHEFVSLNMMLIGFAGSELELWRQGVALASIPVDLSVYDTAPGIAALAQGGVDICVLDGGLPDAVKQAALASTKALRSRPYLFVRAARGAAMPAGMTGMLTKPVDVADAHRLVELCVRTKLPTRALVVDDSSTMRGIVRKILSACRFQLELHESEEGLAALERLRREPFDLVFLDYNMPGFDGCEILSEIKREVPQVAVVMMTATVDTEVADRAAALGALGFLRKPFYPADIDRLLDRFYGFAV</sequence>